<reference evidence="3" key="1">
    <citation type="journal article" date="2014" name="Science">
        <title>Ancient hybridizations among the ancestral genomes of bread wheat.</title>
        <authorList>
            <consortium name="International Wheat Genome Sequencing Consortium,"/>
            <person name="Marcussen T."/>
            <person name="Sandve S.R."/>
            <person name="Heier L."/>
            <person name="Spannagl M."/>
            <person name="Pfeifer M."/>
            <person name="Jakobsen K.S."/>
            <person name="Wulff B.B."/>
            <person name="Steuernagel B."/>
            <person name="Mayer K.F."/>
            <person name="Olsen O.A."/>
        </authorList>
    </citation>
    <scope>NUCLEOTIDE SEQUENCE [LARGE SCALE GENOMIC DNA]</scope>
    <source>
        <strain evidence="3">cv. AL8/78</strain>
    </source>
</reference>
<feature type="region of interest" description="Disordered" evidence="1">
    <location>
        <begin position="147"/>
        <end position="167"/>
    </location>
</feature>
<organism evidence="2 3">
    <name type="scientific">Aegilops tauschii subsp. strangulata</name>
    <name type="common">Goatgrass</name>
    <dbReference type="NCBI Taxonomy" id="200361"/>
    <lineage>
        <taxon>Eukaryota</taxon>
        <taxon>Viridiplantae</taxon>
        <taxon>Streptophyta</taxon>
        <taxon>Embryophyta</taxon>
        <taxon>Tracheophyta</taxon>
        <taxon>Spermatophyta</taxon>
        <taxon>Magnoliopsida</taxon>
        <taxon>Liliopsida</taxon>
        <taxon>Poales</taxon>
        <taxon>Poaceae</taxon>
        <taxon>BOP clade</taxon>
        <taxon>Pooideae</taxon>
        <taxon>Triticodae</taxon>
        <taxon>Triticeae</taxon>
        <taxon>Triticinae</taxon>
        <taxon>Aegilops</taxon>
    </lineage>
</organism>
<evidence type="ECO:0000256" key="1">
    <source>
        <dbReference type="SAM" id="MobiDB-lite"/>
    </source>
</evidence>
<feature type="region of interest" description="Disordered" evidence="1">
    <location>
        <begin position="1"/>
        <end position="32"/>
    </location>
</feature>
<accession>A0A453EVV2</accession>
<evidence type="ECO:0000313" key="3">
    <source>
        <dbReference type="Proteomes" id="UP000015105"/>
    </source>
</evidence>
<protein>
    <submittedName>
        <fullName evidence="2">Uncharacterized protein</fullName>
    </submittedName>
</protein>
<dbReference type="Gramene" id="AET3Gv20486500.2">
    <property type="protein sequence ID" value="AET3Gv20486500.2"/>
    <property type="gene ID" value="AET3Gv20486500"/>
</dbReference>
<dbReference type="Proteomes" id="UP000015105">
    <property type="component" value="Chromosome 3D"/>
</dbReference>
<reference evidence="2" key="3">
    <citation type="journal article" date="2017" name="Nature">
        <title>Genome sequence of the progenitor of the wheat D genome Aegilops tauschii.</title>
        <authorList>
            <person name="Luo M.C."/>
            <person name="Gu Y.Q."/>
            <person name="Puiu D."/>
            <person name="Wang H."/>
            <person name="Twardziok S.O."/>
            <person name="Deal K.R."/>
            <person name="Huo N."/>
            <person name="Zhu T."/>
            <person name="Wang L."/>
            <person name="Wang Y."/>
            <person name="McGuire P.E."/>
            <person name="Liu S."/>
            <person name="Long H."/>
            <person name="Ramasamy R.K."/>
            <person name="Rodriguez J.C."/>
            <person name="Van S.L."/>
            <person name="Yuan L."/>
            <person name="Wang Z."/>
            <person name="Xia Z."/>
            <person name="Xiao L."/>
            <person name="Anderson O.D."/>
            <person name="Ouyang S."/>
            <person name="Liang Y."/>
            <person name="Zimin A.V."/>
            <person name="Pertea G."/>
            <person name="Qi P."/>
            <person name="Bennetzen J.L."/>
            <person name="Dai X."/>
            <person name="Dawson M.W."/>
            <person name="Muller H.G."/>
            <person name="Kugler K."/>
            <person name="Rivarola-Duarte L."/>
            <person name="Spannagl M."/>
            <person name="Mayer K.F.X."/>
            <person name="Lu F.H."/>
            <person name="Bevan M.W."/>
            <person name="Leroy P."/>
            <person name="Li P."/>
            <person name="You F.M."/>
            <person name="Sun Q."/>
            <person name="Liu Z."/>
            <person name="Lyons E."/>
            <person name="Wicker T."/>
            <person name="Salzberg S.L."/>
            <person name="Devos K.M."/>
            <person name="Dvorak J."/>
        </authorList>
    </citation>
    <scope>NUCLEOTIDE SEQUENCE [LARGE SCALE GENOMIC DNA]</scope>
    <source>
        <strain evidence="2">cv. AL8/78</strain>
    </source>
</reference>
<dbReference type="EnsemblPlants" id="AET3Gv20486500.2">
    <property type="protein sequence ID" value="AET3Gv20486500.2"/>
    <property type="gene ID" value="AET3Gv20486500"/>
</dbReference>
<dbReference type="AlphaFoldDB" id="A0A453EVV2"/>
<name>A0A453EVV2_AEGTS</name>
<reference evidence="3" key="2">
    <citation type="journal article" date="2017" name="Nat. Plants">
        <title>The Aegilops tauschii genome reveals multiple impacts of transposons.</title>
        <authorList>
            <person name="Zhao G."/>
            <person name="Zou C."/>
            <person name="Li K."/>
            <person name="Wang K."/>
            <person name="Li T."/>
            <person name="Gao L."/>
            <person name="Zhang X."/>
            <person name="Wang H."/>
            <person name="Yang Z."/>
            <person name="Liu X."/>
            <person name="Jiang W."/>
            <person name="Mao L."/>
            <person name="Kong X."/>
            <person name="Jiao Y."/>
            <person name="Jia J."/>
        </authorList>
    </citation>
    <scope>NUCLEOTIDE SEQUENCE [LARGE SCALE GENOMIC DNA]</scope>
    <source>
        <strain evidence="3">cv. AL8/78</strain>
    </source>
</reference>
<proteinExistence type="predicted"/>
<keyword evidence="3" id="KW-1185">Reference proteome</keyword>
<reference evidence="2" key="5">
    <citation type="journal article" date="2021" name="G3 (Bethesda)">
        <title>Aegilops tauschii genome assembly Aet v5.0 features greater sequence contiguity and improved annotation.</title>
        <authorList>
            <person name="Wang L."/>
            <person name="Zhu T."/>
            <person name="Rodriguez J.C."/>
            <person name="Deal K.R."/>
            <person name="Dubcovsky J."/>
            <person name="McGuire P.E."/>
            <person name="Lux T."/>
            <person name="Spannagl M."/>
            <person name="Mayer K.F.X."/>
            <person name="Baldrich P."/>
            <person name="Meyers B.C."/>
            <person name="Huo N."/>
            <person name="Gu Y.Q."/>
            <person name="Zhou H."/>
            <person name="Devos K.M."/>
            <person name="Bennetzen J.L."/>
            <person name="Unver T."/>
            <person name="Budak H."/>
            <person name="Gulick P.J."/>
            <person name="Galiba G."/>
            <person name="Kalapos B."/>
            <person name="Nelson D.R."/>
            <person name="Li P."/>
            <person name="You F.M."/>
            <person name="Luo M.C."/>
            <person name="Dvorak J."/>
        </authorList>
    </citation>
    <scope>NUCLEOTIDE SEQUENCE [LARGE SCALE GENOMIC DNA]</scope>
    <source>
        <strain evidence="2">cv. AL8/78</strain>
    </source>
</reference>
<sequence length="167" mass="17735">PPQGPGYRPRSPAKLPSRGSTPSGVRRLGRSRRIPPACVPRRRISNSPWTASSSGSIFFSSLCFASLAFLRPQQHSSRSPLLPPAVQLHCALTSLPFHILGWILPHVRASSIFLLSGFSGCPFPSSGSAAGTTTGIAVATRWHTTTASHSSATTSPCVHTGPHARRH</sequence>
<reference evidence="2" key="4">
    <citation type="submission" date="2019-03" db="UniProtKB">
        <authorList>
            <consortium name="EnsemblPlants"/>
        </authorList>
    </citation>
    <scope>IDENTIFICATION</scope>
</reference>
<evidence type="ECO:0000313" key="2">
    <source>
        <dbReference type="EnsemblPlants" id="AET3Gv20486500.2"/>
    </source>
</evidence>